<gene>
    <name evidence="2" type="ORF">SAMN05444388_11626</name>
</gene>
<evidence type="ECO:0000259" key="1">
    <source>
        <dbReference type="PROSITE" id="PS50943"/>
    </source>
</evidence>
<evidence type="ECO:0000313" key="2">
    <source>
        <dbReference type="EMBL" id="SHH71143.1"/>
    </source>
</evidence>
<dbReference type="Proteomes" id="UP000184112">
    <property type="component" value="Unassembled WGS sequence"/>
</dbReference>
<organism evidence="2 3">
    <name type="scientific">Flavobacterium johnsoniae</name>
    <name type="common">Cytophaga johnsonae</name>
    <dbReference type="NCBI Taxonomy" id="986"/>
    <lineage>
        <taxon>Bacteria</taxon>
        <taxon>Pseudomonadati</taxon>
        <taxon>Bacteroidota</taxon>
        <taxon>Flavobacteriia</taxon>
        <taxon>Flavobacteriales</taxon>
        <taxon>Flavobacteriaceae</taxon>
        <taxon>Flavobacterium</taxon>
    </lineage>
</organism>
<accession>A0A1M5V884</accession>
<dbReference type="PROSITE" id="PS50943">
    <property type="entry name" value="HTH_CROC1"/>
    <property type="match status" value="1"/>
</dbReference>
<evidence type="ECO:0000313" key="3">
    <source>
        <dbReference type="Proteomes" id="UP000184112"/>
    </source>
</evidence>
<name>A0A1M5V884_FLAJO</name>
<dbReference type="SUPFAM" id="SSF47413">
    <property type="entry name" value="lambda repressor-like DNA-binding domains"/>
    <property type="match status" value="1"/>
</dbReference>
<dbReference type="InterPro" id="IPR001387">
    <property type="entry name" value="Cro/C1-type_HTH"/>
</dbReference>
<reference evidence="2 3" key="1">
    <citation type="submission" date="2016-11" db="EMBL/GenBank/DDBJ databases">
        <authorList>
            <person name="Jaros S."/>
            <person name="Januszkiewicz K."/>
            <person name="Wedrychowicz H."/>
        </authorList>
    </citation>
    <scope>NUCLEOTIDE SEQUENCE [LARGE SCALE GENOMIC DNA]</scope>
    <source>
        <strain evidence="2 3">DSM 6792</strain>
    </source>
</reference>
<dbReference type="InterPro" id="IPR010982">
    <property type="entry name" value="Lambda_DNA-bd_dom_sf"/>
</dbReference>
<dbReference type="EMBL" id="FQWH01000016">
    <property type="protein sequence ID" value="SHH71143.1"/>
    <property type="molecule type" value="Genomic_DNA"/>
</dbReference>
<sequence>MAQELRMSQAGYSKIEKGSSALSFEKIEAIASIFEMDIKNIIEFDQHLYLGAPIAKKNTVMQQSGAYQLQALYRDKISLLEKLMDITDRELRTYKDRFGNL</sequence>
<proteinExistence type="predicted"/>
<dbReference type="Pfam" id="PF01381">
    <property type="entry name" value="HTH_3"/>
    <property type="match status" value="1"/>
</dbReference>
<feature type="domain" description="HTH cro/C1-type" evidence="1">
    <location>
        <begin position="1"/>
        <end position="41"/>
    </location>
</feature>
<dbReference type="GO" id="GO:0003677">
    <property type="term" value="F:DNA binding"/>
    <property type="evidence" value="ECO:0007669"/>
    <property type="project" value="InterPro"/>
</dbReference>
<protein>
    <submittedName>
        <fullName evidence="2">Helix-turn-helix</fullName>
    </submittedName>
</protein>
<dbReference type="Gene3D" id="1.10.260.40">
    <property type="entry name" value="lambda repressor-like DNA-binding domains"/>
    <property type="match status" value="1"/>
</dbReference>
<dbReference type="CDD" id="cd00093">
    <property type="entry name" value="HTH_XRE"/>
    <property type="match status" value="1"/>
</dbReference>
<dbReference type="AlphaFoldDB" id="A0A1M5V884"/>